<dbReference type="Gene3D" id="4.10.240.10">
    <property type="entry name" value="Zn(2)-C6 fungal-type DNA-binding domain"/>
    <property type="match status" value="1"/>
</dbReference>
<dbReference type="PANTHER" id="PTHR37534">
    <property type="entry name" value="TRANSCRIPTIONAL ACTIVATOR PROTEIN UGA3"/>
    <property type="match status" value="1"/>
</dbReference>
<dbReference type="AlphaFoldDB" id="A0A0D1Z0E9"/>
<keyword evidence="4" id="KW-0804">Transcription</keyword>
<proteinExistence type="predicted"/>
<dbReference type="GO" id="GO:0005634">
    <property type="term" value="C:nucleus"/>
    <property type="evidence" value="ECO:0007669"/>
    <property type="project" value="UniProtKB-SubCell"/>
</dbReference>
<dbReference type="InterPro" id="IPR021858">
    <property type="entry name" value="Fun_TF"/>
</dbReference>
<dbReference type="SUPFAM" id="SSF57701">
    <property type="entry name" value="Zn2/Cys6 DNA-binding domain"/>
    <property type="match status" value="1"/>
</dbReference>
<evidence type="ECO:0000256" key="5">
    <source>
        <dbReference type="ARBA" id="ARBA00023242"/>
    </source>
</evidence>
<evidence type="ECO:0000256" key="4">
    <source>
        <dbReference type="ARBA" id="ARBA00023163"/>
    </source>
</evidence>
<keyword evidence="2" id="KW-0805">Transcription regulation</keyword>
<evidence type="ECO:0000256" key="1">
    <source>
        <dbReference type="ARBA" id="ARBA00004123"/>
    </source>
</evidence>
<dbReference type="GO" id="GO:0045944">
    <property type="term" value="P:positive regulation of transcription by RNA polymerase II"/>
    <property type="evidence" value="ECO:0007669"/>
    <property type="project" value="TreeGrafter"/>
</dbReference>
<evidence type="ECO:0000256" key="2">
    <source>
        <dbReference type="ARBA" id="ARBA00023015"/>
    </source>
</evidence>
<dbReference type="GO" id="GO:0008270">
    <property type="term" value="F:zinc ion binding"/>
    <property type="evidence" value="ECO:0007669"/>
    <property type="project" value="InterPro"/>
</dbReference>
<feature type="domain" description="Zn(2)-C6 fungal-type" evidence="7">
    <location>
        <begin position="12"/>
        <end position="40"/>
    </location>
</feature>
<evidence type="ECO:0000259" key="7">
    <source>
        <dbReference type="PROSITE" id="PS50048"/>
    </source>
</evidence>
<dbReference type="GO" id="GO:0000976">
    <property type="term" value="F:transcription cis-regulatory region binding"/>
    <property type="evidence" value="ECO:0007669"/>
    <property type="project" value="TreeGrafter"/>
</dbReference>
<dbReference type="InterPro" id="IPR001138">
    <property type="entry name" value="Zn2Cys6_DnaBD"/>
</dbReference>
<keyword evidence="3" id="KW-0238">DNA-binding</keyword>
<dbReference type="HOGENOM" id="CLU_009030_4_0_1"/>
<evidence type="ECO:0000256" key="6">
    <source>
        <dbReference type="SAM" id="MobiDB-lite"/>
    </source>
</evidence>
<accession>A0A0D1Z0E9</accession>
<dbReference type="Pfam" id="PF11951">
    <property type="entry name" value="Fungal_trans_2"/>
    <property type="match status" value="1"/>
</dbReference>
<dbReference type="GO" id="GO:0000981">
    <property type="term" value="F:DNA-binding transcription factor activity, RNA polymerase II-specific"/>
    <property type="evidence" value="ECO:0007669"/>
    <property type="project" value="InterPro"/>
</dbReference>
<organism evidence="8 9">
    <name type="scientific">Exophiala sideris</name>
    <dbReference type="NCBI Taxonomy" id="1016849"/>
    <lineage>
        <taxon>Eukaryota</taxon>
        <taxon>Fungi</taxon>
        <taxon>Dikarya</taxon>
        <taxon>Ascomycota</taxon>
        <taxon>Pezizomycotina</taxon>
        <taxon>Eurotiomycetes</taxon>
        <taxon>Chaetothyriomycetidae</taxon>
        <taxon>Chaetothyriales</taxon>
        <taxon>Herpotrichiellaceae</taxon>
        <taxon>Exophiala</taxon>
    </lineage>
</organism>
<dbReference type="PANTHER" id="PTHR37534:SF49">
    <property type="entry name" value="LYSINE BIOSYNTHESIS REGULATORY PROTEIN LYS14"/>
    <property type="match status" value="1"/>
</dbReference>
<comment type="subcellular location">
    <subcellularLocation>
        <location evidence="1">Nucleus</location>
    </subcellularLocation>
</comment>
<dbReference type="STRING" id="1016849.A0A0D1Z0E9"/>
<keyword evidence="5" id="KW-0539">Nucleus</keyword>
<dbReference type="CDD" id="cd00067">
    <property type="entry name" value="GAL4"/>
    <property type="match status" value="1"/>
</dbReference>
<dbReference type="Proteomes" id="UP000053599">
    <property type="component" value="Unassembled WGS sequence"/>
</dbReference>
<evidence type="ECO:0000256" key="3">
    <source>
        <dbReference type="ARBA" id="ARBA00023125"/>
    </source>
</evidence>
<feature type="region of interest" description="Disordered" evidence="6">
    <location>
        <begin position="122"/>
        <end position="149"/>
    </location>
</feature>
<evidence type="ECO:0000313" key="9">
    <source>
        <dbReference type="Proteomes" id="UP000053599"/>
    </source>
</evidence>
<dbReference type="SMART" id="SM00066">
    <property type="entry name" value="GAL4"/>
    <property type="match status" value="1"/>
</dbReference>
<evidence type="ECO:0000313" key="8">
    <source>
        <dbReference type="EMBL" id="KIV80428.1"/>
    </source>
</evidence>
<name>A0A0D1Z0E9_9EURO</name>
<dbReference type="EMBL" id="KN846953">
    <property type="protein sequence ID" value="KIV80428.1"/>
    <property type="molecule type" value="Genomic_DNA"/>
</dbReference>
<sequence length="588" mass="65509">MPKVTSQRTFTACWTCRRRGVRCDNLHPICTQCIRSRLACEGYDIRLVWVDPESGAYEQQRRRAYPCELTWAGYPTWTLREVNHLMTHAETGGCRCPLHSYPSPFVTFSSYEEIDALCAPSEETTPLGESTDPLECPESEPSETTTPTTFTVPLPQSTECSDYAGVGPPTISMPAVLSMSMIPDGSREDTQLFHHYISNVSVMMTPIDDDHNPWKSTYPCLAVHDVTSNSSRSLAHGILAQSAFHLSNLDLPNPASYRRSAMRHFGIALRHLRRGLASQTENFSCTLAAMLTITSAEHVFHGQSKGLSHHLHGSVQYVARYLGQKPWTTSYEAWVITQSFVLHTLMSQIVGDTVTDTASTATTLHEVLEDVTTDPRFAYTLGSTPRLMKALYQARLLEEQLAARESSRDIMPDLSEDELLQASKILAALNTPLDAEVELYMSRQRPIETTAQQRNFIVSNLNLFNSAVTIYLLRVVLRYPPSVVAEQVSQTLSAALALLEMNRVAVSIWPIFIAAAEAYTDEAQALAESVLSLSTSLGATNRAVIHQVVKQIWSERQATATQRRCEGGDVLVDWRQVLKNLDVEILLL</sequence>
<gene>
    <name evidence="8" type="ORF">PV11_07926</name>
</gene>
<protein>
    <recommendedName>
        <fullName evidence="7">Zn(2)-C6 fungal-type domain-containing protein</fullName>
    </recommendedName>
</protein>
<dbReference type="InterPro" id="IPR036864">
    <property type="entry name" value="Zn2-C6_fun-type_DNA-bd_sf"/>
</dbReference>
<dbReference type="OrthoDB" id="3477330at2759"/>
<dbReference type="PROSITE" id="PS50048">
    <property type="entry name" value="ZN2_CY6_FUNGAL_2"/>
    <property type="match status" value="1"/>
</dbReference>
<reference evidence="8 9" key="1">
    <citation type="submission" date="2015-01" db="EMBL/GenBank/DDBJ databases">
        <title>The Genome Sequence of Exophiala sideris CBS121828.</title>
        <authorList>
            <consortium name="The Broad Institute Genomics Platform"/>
            <person name="Cuomo C."/>
            <person name="de Hoog S."/>
            <person name="Gorbushina A."/>
            <person name="Stielow B."/>
            <person name="Teixiera M."/>
            <person name="Abouelleil A."/>
            <person name="Chapman S.B."/>
            <person name="Priest M."/>
            <person name="Young S.K."/>
            <person name="Wortman J."/>
            <person name="Nusbaum C."/>
            <person name="Birren B."/>
        </authorList>
    </citation>
    <scope>NUCLEOTIDE SEQUENCE [LARGE SCALE GENOMIC DNA]</scope>
    <source>
        <strain evidence="8 9">CBS 121828</strain>
    </source>
</reference>
<dbReference type="Pfam" id="PF00172">
    <property type="entry name" value="Zn_clus"/>
    <property type="match status" value="1"/>
</dbReference>